<sequence length="692" mass="77352">MKVCRQVVGLSLALMVIQTSIAAQTEVSETKVEVITVTKSRELVLQNQPGDRQVTLDGDVLSLVKHQHIQQSINRLPGVNLARGNGQEYLPAVRSPILTGAGACGSILSAVDGIALRAAGFCNINELFGAPTEFADRIEVMRGADSVLYGANAMNGVINVITPAISVVPEQAVRLEYGAYDFKRAVYSLGGGEALPVRIDAVVTSDGGYRHSSGYDQQKFNVKYQSTVGDWDYVTTLSATNLDQDTAGYISGYKAYQSKQLSKSNPNPDAFRDAQSVRLASQFETLDSAGAEWTLMPYLRFADMRLLQHFLPGTPVEKNRHYSAGIQSSYVVALSAQLEWAAGVDVELTRGSLKQTQAQPTQGSEFLQQTIPAGKQYDYRVDASQIAGFTNLSWQASEQLTLALGARLERMEYDYDNRMLDGRVKEDGSECGFGGCRYSRPADDRNSFTNLSPKFSAIYQLSQQSELFLNVSHAFRPPQATELYRLQREQTIADLDSEEQRSAQLGYAYQGPRLAAEVVAYIADKSHVIYRDSDFFNVADGNMLSHGGELLLHYLINDQWDVRVAANVARHRYRDHRIVNDVDIYNNEVDSAPRHFGNAQLGYRFAEQGRIELEYQYQGAYFTDAENRHRYHGHELFNFYTSWGWQNLTLSLNVFNLLDERYAERADYTSFSGDRYFPGQPRSAYVSLAWQL</sequence>
<keyword evidence="10 11" id="KW-0998">Cell outer membrane</keyword>
<dbReference type="Proteomes" id="UP000638014">
    <property type="component" value="Unassembled WGS sequence"/>
</dbReference>
<keyword evidence="5 11" id="KW-0812">Transmembrane</keyword>
<dbReference type="Pfam" id="PF07715">
    <property type="entry name" value="Plug"/>
    <property type="match status" value="1"/>
</dbReference>
<keyword evidence="8 12" id="KW-0798">TonB box</keyword>
<keyword evidence="7" id="KW-0406">Ion transport</keyword>
<accession>A0A8J6UJR4</accession>
<keyword evidence="2 11" id="KW-0813">Transport</keyword>
<dbReference type="GO" id="GO:0009279">
    <property type="term" value="C:cell outer membrane"/>
    <property type="evidence" value="ECO:0007669"/>
    <property type="project" value="UniProtKB-SubCell"/>
</dbReference>
<keyword evidence="17" id="KW-1185">Reference proteome</keyword>
<keyword evidence="16" id="KW-0675">Receptor</keyword>
<comment type="similarity">
    <text evidence="11 12">Belongs to the TonB-dependent receptor family.</text>
</comment>
<name>A0A8J6UJR4_9GAMM</name>
<dbReference type="PANTHER" id="PTHR32552:SF81">
    <property type="entry name" value="TONB-DEPENDENT OUTER MEMBRANE RECEPTOR"/>
    <property type="match status" value="1"/>
</dbReference>
<dbReference type="InterPro" id="IPR039426">
    <property type="entry name" value="TonB-dep_rcpt-like"/>
</dbReference>
<evidence type="ECO:0000256" key="2">
    <source>
        <dbReference type="ARBA" id="ARBA00022448"/>
    </source>
</evidence>
<feature type="domain" description="TonB-dependent receptor-like beta-barrel" evidence="14">
    <location>
        <begin position="215"/>
        <end position="657"/>
    </location>
</feature>
<keyword evidence="6" id="KW-0408">Iron</keyword>
<dbReference type="InterPro" id="IPR036942">
    <property type="entry name" value="Beta-barrel_TonB_sf"/>
</dbReference>
<feature type="signal peptide" evidence="13">
    <location>
        <begin position="1"/>
        <end position="22"/>
    </location>
</feature>
<evidence type="ECO:0000256" key="3">
    <source>
        <dbReference type="ARBA" id="ARBA00022452"/>
    </source>
</evidence>
<dbReference type="Gene3D" id="2.40.170.20">
    <property type="entry name" value="TonB-dependent receptor, beta-barrel domain"/>
    <property type="match status" value="1"/>
</dbReference>
<keyword evidence="13" id="KW-0732">Signal</keyword>
<evidence type="ECO:0000256" key="10">
    <source>
        <dbReference type="ARBA" id="ARBA00023237"/>
    </source>
</evidence>
<evidence type="ECO:0000256" key="5">
    <source>
        <dbReference type="ARBA" id="ARBA00022692"/>
    </source>
</evidence>
<evidence type="ECO:0000256" key="7">
    <source>
        <dbReference type="ARBA" id="ARBA00023065"/>
    </source>
</evidence>
<keyword evidence="3 11" id="KW-1134">Transmembrane beta strand</keyword>
<evidence type="ECO:0000256" key="8">
    <source>
        <dbReference type="ARBA" id="ARBA00023077"/>
    </source>
</evidence>
<comment type="caution">
    <text evidence="16">The sequence shown here is derived from an EMBL/GenBank/DDBJ whole genome shotgun (WGS) entry which is preliminary data.</text>
</comment>
<proteinExistence type="inferred from homology"/>
<dbReference type="InterPro" id="IPR012910">
    <property type="entry name" value="Plug_dom"/>
</dbReference>
<comment type="subcellular location">
    <subcellularLocation>
        <location evidence="1 11">Cell outer membrane</location>
        <topology evidence="1 11">Multi-pass membrane protein</topology>
    </subcellularLocation>
</comment>
<dbReference type="PANTHER" id="PTHR32552">
    <property type="entry name" value="FERRICHROME IRON RECEPTOR-RELATED"/>
    <property type="match status" value="1"/>
</dbReference>
<dbReference type="InterPro" id="IPR000531">
    <property type="entry name" value="Beta-barrel_TonB"/>
</dbReference>
<feature type="chain" id="PRO_5035296799" evidence="13">
    <location>
        <begin position="23"/>
        <end position="692"/>
    </location>
</feature>
<evidence type="ECO:0000256" key="9">
    <source>
        <dbReference type="ARBA" id="ARBA00023136"/>
    </source>
</evidence>
<keyword evidence="4" id="KW-0410">Iron transport</keyword>
<dbReference type="GO" id="GO:0006826">
    <property type="term" value="P:iron ion transport"/>
    <property type="evidence" value="ECO:0007669"/>
    <property type="project" value="UniProtKB-KW"/>
</dbReference>
<keyword evidence="9 11" id="KW-0472">Membrane</keyword>
<evidence type="ECO:0000256" key="1">
    <source>
        <dbReference type="ARBA" id="ARBA00004571"/>
    </source>
</evidence>
<dbReference type="RefSeq" id="WP_191146069.1">
    <property type="nucleotide sequence ID" value="NZ_JACXAF010000026.1"/>
</dbReference>
<dbReference type="Gene3D" id="2.170.130.10">
    <property type="entry name" value="TonB-dependent receptor, plug domain"/>
    <property type="match status" value="1"/>
</dbReference>
<dbReference type="Pfam" id="PF00593">
    <property type="entry name" value="TonB_dep_Rec_b-barrel"/>
    <property type="match status" value="1"/>
</dbReference>
<evidence type="ECO:0000256" key="4">
    <source>
        <dbReference type="ARBA" id="ARBA00022496"/>
    </source>
</evidence>
<dbReference type="EMBL" id="JACXAF010000026">
    <property type="protein sequence ID" value="MBD1391008.1"/>
    <property type="molecule type" value="Genomic_DNA"/>
</dbReference>
<protein>
    <submittedName>
        <fullName evidence="16">TonB-dependent receptor</fullName>
    </submittedName>
</protein>
<dbReference type="AlphaFoldDB" id="A0A8J6UJR4"/>
<dbReference type="SUPFAM" id="SSF56935">
    <property type="entry name" value="Porins"/>
    <property type="match status" value="1"/>
</dbReference>
<evidence type="ECO:0000313" key="16">
    <source>
        <dbReference type="EMBL" id="MBD1391008.1"/>
    </source>
</evidence>
<dbReference type="InterPro" id="IPR037066">
    <property type="entry name" value="Plug_dom_sf"/>
</dbReference>
<dbReference type="PROSITE" id="PS52016">
    <property type="entry name" value="TONB_DEPENDENT_REC_3"/>
    <property type="match status" value="1"/>
</dbReference>
<evidence type="ECO:0000256" key="12">
    <source>
        <dbReference type="RuleBase" id="RU003357"/>
    </source>
</evidence>
<evidence type="ECO:0000259" key="15">
    <source>
        <dbReference type="Pfam" id="PF07715"/>
    </source>
</evidence>
<evidence type="ECO:0000256" key="6">
    <source>
        <dbReference type="ARBA" id="ARBA00023004"/>
    </source>
</evidence>
<evidence type="ECO:0000313" key="17">
    <source>
        <dbReference type="Proteomes" id="UP000638014"/>
    </source>
</evidence>
<organism evidence="16 17">
    <name type="scientific">Neiella litorisoli</name>
    <dbReference type="NCBI Taxonomy" id="2771431"/>
    <lineage>
        <taxon>Bacteria</taxon>
        <taxon>Pseudomonadati</taxon>
        <taxon>Pseudomonadota</taxon>
        <taxon>Gammaproteobacteria</taxon>
        <taxon>Alteromonadales</taxon>
        <taxon>Echinimonadaceae</taxon>
        <taxon>Neiella</taxon>
    </lineage>
</organism>
<evidence type="ECO:0000259" key="14">
    <source>
        <dbReference type="Pfam" id="PF00593"/>
    </source>
</evidence>
<gene>
    <name evidence="16" type="ORF">IC617_16385</name>
</gene>
<evidence type="ECO:0000256" key="13">
    <source>
        <dbReference type="SAM" id="SignalP"/>
    </source>
</evidence>
<reference evidence="16" key="1">
    <citation type="submission" date="2020-09" db="EMBL/GenBank/DDBJ databases">
        <title>A novel bacterium of genus Neiella, isolated from South China Sea.</title>
        <authorList>
            <person name="Huang H."/>
            <person name="Mo K."/>
            <person name="Hu Y."/>
        </authorList>
    </citation>
    <scope>NUCLEOTIDE SEQUENCE</scope>
    <source>
        <strain evidence="16">HB171785</strain>
    </source>
</reference>
<evidence type="ECO:0000256" key="11">
    <source>
        <dbReference type="PROSITE-ProRule" id="PRU01360"/>
    </source>
</evidence>
<feature type="domain" description="TonB-dependent receptor plug" evidence="15">
    <location>
        <begin position="46"/>
        <end position="157"/>
    </location>
</feature>